<dbReference type="CDD" id="cd07731">
    <property type="entry name" value="ComA-like_MBL-fold"/>
    <property type="match status" value="1"/>
</dbReference>
<feature type="transmembrane region" description="Helical" evidence="6">
    <location>
        <begin position="520"/>
        <end position="537"/>
    </location>
</feature>
<dbReference type="Proteomes" id="UP000192418">
    <property type="component" value="Unassembled WGS sequence"/>
</dbReference>
<dbReference type="Pfam" id="PF00753">
    <property type="entry name" value="Lactamase_B"/>
    <property type="match status" value="1"/>
</dbReference>
<dbReference type="Gene3D" id="3.60.15.10">
    <property type="entry name" value="Ribonuclease Z/Hydroxyacylglutathione hydrolase-like"/>
    <property type="match status" value="1"/>
</dbReference>
<keyword evidence="5 6" id="KW-0472">Membrane</keyword>
<feature type="transmembrane region" description="Helical" evidence="6">
    <location>
        <begin position="363"/>
        <end position="382"/>
    </location>
</feature>
<dbReference type="InterPro" id="IPR036866">
    <property type="entry name" value="RibonucZ/Hydroxyglut_hydro"/>
</dbReference>
<dbReference type="InterPro" id="IPR004797">
    <property type="entry name" value="Competence_ComEC/Rec2"/>
</dbReference>
<dbReference type="InterPro" id="IPR035681">
    <property type="entry name" value="ComA-like_MBL"/>
</dbReference>
<name>A0A1W1ZN94_9BACT</name>
<feature type="transmembrane region" description="Helical" evidence="6">
    <location>
        <begin position="35"/>
        <end position="51"/>
    </location>
</feature>
<accession>A0A1W1ZN94</accession>
<evidence type="ECO:0000256" key="3">
    <source>
        <dbReference type="ARBA" id="ARBA00022692"/>
    </source>
</evidence>
<dbReference type="InterPro" id="IPR025405">
    <property type="entry name" value="DUF4131"/>
</dbReference>
<dbReference type="NCBIfam" id="TIGR00360">
    <property type="entry name" value="ComEC_N-term"/>
    <property type="match status" value="1"/>
</dbReference>
<feature type="transmembrane region" description="Helical" evidence="6">
    <location>
        <begin position="458"/>
        <end position="481"/>
    </location>
</feature>
<keyword evidence="3 6" id="KW-0812">Transmembrane</keyword>
<evidence type="ECO:0000256" key="1">
    <source>
        <dbReference type="ARBA" id="ARBA00004651"/>
    </source>
</evidence>
<feature type="transmembrane region" description="Helical" evidence="6">
    <location>
        <begin position="259"/>
        <end position="278"/>
    </location>
</feature>
<reference evidence="8 9" key="1">
    <citation type="submission" date="2017-04" db="EMBL/GenBank/DDBJ databases">
        <authorList>
            <person name="Afonso C.L."/>
            <person name="Miller P.J."/>
            <person name="Scott M.A."/>
            <person name="Spackman E."/>
            <person name="Goraichik I."/>
            <person name="Dimitrov K.M."/>
            <person name="Suarez D.L."/>
            <person name="Swayne D.E."/>
        </authorList>
    </citation>
    <scope>NUCLEOTIDE SEQUENCE [LARGE SCALE GENOMIC DNA]</scope>
    <source>
        <strain evidence="8 9">DSM 3385</strain>
    </source>
</reference>
<dbReference type="Pfam" id="PF13567">
    <property type="entry name" value="DUF4131"/>
    <property type="match status" value="1"/>
</dbReference>
<dbReference type="InterPro" id="IPR001279">
    <property type="entry name" value="Metallo-B-lactamas"/>
</dbReference>
<keyword evidence="2" id="KW-1003">Cell membrane</keyword>
<dbReference type="InterPro" id="IPR004477">
    <property type="entry name" value="ComEC_N"/>
</dbReference>
<dbReference type="RefSeq" id="WP_084067029.1">
    <property type="nucleotide sequence ID" value="NZ_FWXY01000003.1"/>
</dbReference>
<dbReference type="InterPro" id="IPR052159">
    <property type="entry name" value="Competence_DNA_uptake"/>
</dbReference>
<keyword evidence="4 6" id="KW-1133">Transmembrane helix</keyword>
<dbReference type="EMBL" id="FWXY01000003">
    <property type="protein sequence ID" value="SMC49837.1"/>
    <property type="molecule type" value="Genomic_DNA"/>
</dbReference>
<evidence type="ECO:0000259" key="7">
    <source>
        <dbReference type="SMART" id="SM00849"/>
    </source>
</evidence>
<protein>
    <submittedName>
        <fullName evidence="8">Competence protein ComEC</fullName>
    </submittedName>
</protein>
<dbReference type="SUPFAM" id="SSF56281">
    <property type="entry name" value="Metallo-hydrolase/oxidoreductase"/>
    <property type="match status" value="1"/>
</dbReference>
<feature type="transmembrane region" description="Helical" evidence="6">
    <location>
        <begin position="298"/>
        <end position="319"/>
    </location>
</feature>
<sequence length="824" mass="92387">MTFKENNVPPLVPLCCLLCLGIVSGTILKEGAFVYFYLLIPVAIWLFFKTVKKKPARWSKGFFFFLLGALLIHRIEYPSVPLHHISSHQNQGKVWVVGKVVSLFPEKRKSIVVTVTAAGKSATALLKSTGRLKVTVRDSAFLPAYGDMVRVKGRIRPFRNFANPGGFDYVRFMKRKGIMASLYCRGPDFSLEKNRETYPWTTRFIRGIARVRNDFSLHIQSTVKDQDSAALLNALVLGKRKMLTTDLQNTFSRSGASHVLAVSGLHLSIVAGLFFFLFQKFFSLFTPFLLRGLARKTAALMTLLPLSGYALISGFSPATQRALLMVSVVMFSFAMERENSVLNSLAAAGIAILLARPGALFSISFQLSFVAVFFIIAGLDLARRHGFPSFAQLVFNKIVLFFLVSLLAITGTQPLVMHYFNMASFMGIFTNGVTIPVVGFGVLPLGLLSLLLFPVSDFFCNGCLVMAGAMATPCIAFLSRVCEFPWAWSRTVTPDMVYLGAWYLAMGAIYLMLRGWKKWGMLVGITVFCFVLAKAGLDIRNRFFNPSLKITVLDVGQGNSALVHMPGGRCFLVDGGGFSSNAVFDPGRYLVAPYLWRQHILTLDGVVLTHPEADHMNGLLYIFENFRVKVVYKNKDSRQTKGYQRLMALVRSRNVTIHRVDPRGEMIPMDKGGSLEFFPGFSGKTDGRKKQKNYNDNSLVMRVEFRDFSMLFPGDIMTRREVDVSALPTWAEDLRSTVLLVPHHGSSTSSTPTFLDRVKPQMAIVSCGWRNRFRFPHARVVQRYRKRKIPLLRTDRDGAVCIVSHGTTWHIQTTREKSKFPQIK</sequence>
<dbReference type="OrthoDB" id="9790149at2"/>
<evidence type="ECO:0000256" key="2">
    <source>
        <dbReference type="ARBA" id="ARBA00022475"/>
    </source>
</evidence>
<dbReference type="AlphaFoldDB" id="A0A1W1ZN94"/>
<feature type="transmembrane region" description="Helical" evidence="6">
    <location>
        <begin position="394"/>
        <end position="416"/>
    </location>
</feature>
<keyword evidence="9" id="KW-1185">Reference proteome</keyword>
<evidence type="ECO:0000256" key="5">
    <source>
        <dbReference type="ARBA" id="ARBA00023136"/>
    </source>
</evidence>
<dbReference type="NCBIfam" id="TIGR00361">
    <property type="entry name" value="ComEC_Rec2"/>
    <property type="match status" value="1"/>
</dbReference>
<organism evidence="8 9">
    <name type="scientific">Desulfocicer vacuolatum DSM 3385</name>
    <dbReference type="NCBI Taxonomy" id="1121400"/>
    <lineage>
        <taxon>Bacteria</taxon>
        <taxon>Pseudomonadati</taxon>
        <taxon>Thermodesulfobacteriota</taxon>
        <taxon>Desulfobacteria</taxon>
        <taxon>Desulfobacterales</taxon>
        <taxon>Desulfobacteraceae</taxon>
        <taxon>Desulfocicer</taxon>
    </lineage>
</organism>
<evidence type="ECO:0000313" key="8">
    <source>
        <dbReference type="EMBL" id="SMC49837.1"/>
    </source>
</evidence>
<evidence type="ECO:0000256" key="6">
    <source>
        <dbReference type="SAM" id="Phobius"/>
    </source>
</evidence>
<dbReference type="GO" id="GO:0030420">
    <property type="term" value="P:establishment of competence for transformation"/>
    <property type="evidence" value="ECO:0007669"/>
    <property type="project" value="InterPro"/>
</dbReference>
<dbReference type="PANTHER" id="PTHR30619">
    <property type="entry name" value="DNA INTERNALIZATION/COMPETENCE PROTEIN COMEC/REC2"/>
    <property type="match status" value="1"/>
</dbReference>
<evidence type="ECO:0000313" key="9">
    <source>
        <dbReference type="Proteomes" id="UP000192418"/>
    </source>
</evidence>
<feature type="transmembrane region" description="Helical" evidence="6">
    <location>
        <begin position="428"/>
        <end position="451"/>
    </location>
</feature>
<dbReference type="Pfam" id="PF03772">
    <property type="entry name" value="Competence"/>
    <property type="match status" value="1"/>
</dbReference>
<dbReference type="SMART" id="SM00849">
    <property type="entry name" value="Lactamase_B"/>
    <property type="match status" value="1"/>
</dbReference>
<feature type="transmembrane region" description="Helical" evidence="6">
    <location>
        <begin position="340"/>
        <end position="357"/>
    </location>
</feature>
<gene>
    <name evidence="8" type="ORF">SAMN02746065_10350</name>
</gene>
<comment type="subcellular location">
    <subcellularLocation>
        <location evidence="1">Cell membrane</location>
        <topology evidence="1">Multi-pass membrane protein</topology>
    </subcellularLocation>
</comment>
<dbReference type="PANTHER" id="PTHR30619:SF1">
    <property type="entry name" value="RECOMBINATION PROTEIN 2"/>
    <property type="match status" value="1"/>
</dbReference>
<feature type="domain" description="Metallo-beta-lactamase" evidence="7">
    <location>
        <begin position="557"/>
        <end position="769"/>
    </location>
</feature>
<evidence type="ECO:0000256" key="4">
    <source>
        <dbReference type="ARBA" id="ARBA00022989"/>
    </source>
</evidence>
<dbReference type="GO" id="GO:0005886">
    <property type="term" value="C:plasma membrane"/>
    <property type="evidence" value="ECO:0007669"/>
    <property type="project" value="UniProtKB-SubCell"/>
</dbReference>
<proteinExistence type="predicted"/>
<dbReference type="STRING" id="1121400.SAMN02746065_10350"/>
<feature type="transmembrane region" description="Helical" evidence="6">
    <location>
        <begin position="496"/>
        <end position="513"/>
    </location>
</feature>